<sequence length="346" mass="38083">MTLCLAKYSALESLAAAAQPAHGLLALPRTEPFDYDAPSSKAVADAQRSLPFLTQPATFVLPDASYRRNLRGASFLICKHAAVPGALWNLRAPADKPRQRNRNPIPAASEAVQGLPGTSSPAFCLAQLGVELPLVQLAELACSLTGLYRFAPSRTGSILDAVPIATLSEMRGFLERHSSIAGSRNARRALGHAIERLGSPAETALCLMLCLPRRMGGFGFPHPVANGTITPSSSRRARVSQSEFHPDLLWPKARLILEYDSDEHHRLPQQAARDAKRRNDLEILGFDVIVATRAILRNVSLFDKMADQIRLRLGLRATIRTEKWLQQRAELRQLLLSPSPNSHYWR</sequence>
<dbReference type="InterPro" id="IPR011335">
    <property type="entry name" value="Restrct_endonuc-II-like"/>
</dbReference>
<dbReference type="EMBL" id="ASSY01000007">
    <property type="protein sequence ID" value="EOS51375.1"/>
    <property type="molecule type" value="Genomic_DNA"/>
</dbReference>
<organism evidence="1 2">
    <name type="scientific">Adlercreutzia caecimuris B7</name>
    <dbReference type="NCBI Taxonomy" id="1235794"/>
    <lineage>
        <taxon>Bacteria</taxon>
        <taxon>Bacillati</taxon>
        <taxon>Actinomycetota</taxon>
        <taxon>Coriobacteriia</taxon>
        <taxon>Eggerthellales</taxon>
        <taxon>Eggerthellaceae</taxon>
        <taxon>Adlercreutzia</taxon>
    </lineage>
</organism>
<dbReference type="STRING" id="1235794.C811_00774"/>
<evidence type="ECO:0000313" key="2">
    <source>
        <dbReference type="Proteomes" id="UP000014204"/>
    </source>
</evidence>
<comment type="caution">
    <text evidence="1">The sequence shown here is derived from an EMBL/GenBank/DDBJ whole genome shotgun (WGS) entry which is preliminary data.</text>
</comment>
<keyword evidence="2" id="KW-1185">Reference proteome</keyword>
<proteinExistence type="predicted"/>
<dbReference type="Gene3D" id="3.40.960.10">
    <property type="entry name" value="VSR Endonuclease"/>
    <property type="match status" value="1"/>
</dbReference>
<protein>
    <recommendedName>
        <fullName evidence="3">DUF559 domain-containing protein</fullName>
    </recommendedName>
</protein>
<dbReference type="eggNOG" id="COG2852">
    <property type="taxonomic scope" value="Bacteria"/>
</dbReference>
<dbReference type="Proteomes" id="UP000014204">
    <property type="component" value="Unassembled WGS sequence"/>
</dbReference>
<dbReference type="SUPFAM" id="SSF52980">
    <property type="entry name" value="Restriction endonuclease-like"/>
    <property type="match status" value="1"/>
</dbReference>
<dbReference type="HOGENOM" id="CLU_054526_1_0_11"/>
<accession>R9KYB5</accession>
<evidence type="ECO:0008006" key="3">
    <source>
        <dbReference type="Google" id="ProtNLM"/>
    </source>
</evidence>
<name>R9KYB5_9ACTN</name>
<reference evidence="1 2" key="1">
    <citation type="submission" date="2013-04" db="EMBL/GenBank/DDBJ databases">
        <title>The Genome Sequence of Enterorhabdus caecimuris B7.</title>
        <authorList>
            <consortium name="The Broad Institute Genomics Platform"/>
            <consortium name="The Broad Institute Genome Sequencing Center for Infectious Disease"/>
            <person name="Earl A."/>
            <person name="Xavier R."/>
            <person name="Elson C."/>
            <person name="Duck W."/>
            <person name="Walker B."/>
            <person name="Young S."/>
            <person name="Zeng Q."/>
            <person name="Gargeya S."/>
            <person name="Fitzgerald M."/>
            <person name="Haas B."/>
            <person name="Abouelleil A."/>
            <person name="Allen A.W."/>
            <person name="Alvarado L."/>
            <person name="Arachchi H.M."/>
            <person name="Berlin A.M."/>
            <person name="Chapman S.B."/>
            <person name="Gainer-Dewar J."/>
            <person name="Goldberg J."/>
            <person name="Griggs A."/>
            <person name="Gujja S."/>
            <person name="Hansen M."/>
            <person name="Howarth C."/>
            <person name="Imamovic A."/>
            <person name="Ireland A."/>
            <person name="Larimer J."/>
            <person name="McCowan C."/>
            <person name="Murphy C."/>
            <person name="Pearson M."/>
            <person name="Poon T.W."/>
            <person name="Priest M."/>
            <person name="Roberts A."/>
            <person name="Saif S."/>
            <person name="Shea T."/>
            <person name="Sisk P."/>
            <person name="Sykes S."/>
            <person name="Wortman J."/>
            <person name="Nusbaum C."/>
            <person name="Birren B."/>
        </authorList>
    </citation>
    <scope>NUCLEOTIDE SEQUENCE [LARGE SCALE GENOMIC DNA]</scope>
    <source>
        <strain evidence="1 2">B7</strain>
    </source>
</reference>
<gene>
    <name evidence="1" type="ORF">C811_00774</name>
</gene>
<evidence type="ECO:0000313" key="1">
    <source>
        <dbReference type="EMBL" id="EOS51375.1"/>
    </source>
</evidence>
<dbReference type="AlphaFoldDB" id="R9KYB5"/>